<dbReference type="Proteomes" id="UP000282731">
    <property type="component" value="Chromosome"/>
</dbReference>
<dbReference type="eggNOG" id="ENOG5033BDI">
    <property type="taxonomic scope" value="Bacteria"/>
</dbReference>
<gene>
    <name evidence="10" type="ORF">BAUR9175_00701</name>
    <name evidence="12" type="ORF">BAUR920_03177</name>
    <name evidence="9" type="ORF">BAURA63_00131</name>
    <name evidence="11" type="ORF">BAURA86_00827</name>
    <name evidence="2" type="ORF">BLSMQ_3300</name>
    <name evidence="8" type="ORF">CIK62_02800</name>
    <name evidence="7" type="ORF">CIK64_04185</name>
    <name evidence="6" type="ORF">CIK65_11665</name>
    <name evidence="5" type="ORF">CIK79_05120</name>
    <name evidence="3" type="ORF">CXR23_17315</name>
    <name evidence="4" type="ORF">CXR27_16880</name>
    <name evidence="13" type="ORF">EB834_02200</name>
</gene>
<evidence type="ECO:0000313" key="16">
    <source>
        <dbReference type="Proteomes" id="UP000217720"/>
    </source>
</evidence>
<dbReference type="RefSeq" id="WP_069600885.1">
    <property type="nucleotide sequence ID" value="NZ_BJME01000004.1"/>
</dbReference>
<dbReference type="EMBL" id="RHFF01000001">
    <property type="protein sequence ID" value="TGD40857.1"/>
    <property type="molecule type" value="Genomic_DNA"/>
</dbReference>
<evidence type="ECO:0000313" key="6">
    <source>
        <dbReference type="EMBL" id="PCC42391.1"/>
    </source>
</evidence>
<dbReference type="Proteomes" id="UP000234289">
    <property type="component" value="Unassembled WGS sequence"/>
</dbReference>
<dbReference type="EMBL" id="FXZB01000003">
    <property type="protein sequence ID" value="SMX68248.1"/>
    <property type="molecule type" value="Genomic_DNA"/>
</dbReference>
<dbReference type="Proteomes" id="UP000234327">
    <property type="component" value="Unassembled WGS sequence"/>
</dbReference>
<evidence type="ECO:0000313" key="9">
    <source>
        <dbReference type="EMBL" id="SMX62822.1"/>
    </source>
</evidence>
<dbReference type="EMBL" id="FXYZ01000001">
    <property type="protein sequence ID" value="SMX62822.1"/>
    <property type="molecule type" value="Genomic_DNA"/>
</dbReference>
<dbReference type="Proteomes" id="UP000283000">
    <property type="component" value="Chromosome"/>
</dbReference>
<name>A0A1D7W7P0_BREAU</name>
<feature type="transmembrane region" description="Helical" evidence="1">
    <location>
        <begin position="48"/>
        <end position="65"/>
    </location>
</feature>
<dbReference type="EMBL" id="FXZG01000024">
    <property type="protein sequence ID" value="SMX98837.1"/>
    <property type="molecule type" value="Genomic_DNA"/>
</dbReference>
<reference evidence="14" key="2">
    <citation type="submission" date="2016-09" db="EMBL/GenBank/DDBJ databases">
        <title>Complete Genome Sequence of Brevibacterium linens SMQ-1335.</title>
        <authorList>
            <person name="de Melo A.G."/>
            <person name="Labrie S.J."/>
            <person name="Dumaresq J."/>
            <person name="Roberts R.J."/>
            <person name="Tremblay D.M."/>
            <person name="Moineau S."/>
        </authorList>
    </citation>
    <scope>NUCLEOTIDE SEQUENCE [LARGE SCALE GENOMIC DNA]</scope>
    <source>
        <strain evidence="14">SMQ-1335</strain>
    </source>
</reference>
<organism evidence="2 14">
    <name type="scientific">Brevibacterium aurantiacum</name>
    <dbReference type="NCBI Taxonomy" id="273384"/>
    <lineage>
        <taxon>Bacteria</taxon>
        <taxon>Bacillati</taxon>
        <taxon>Actinomycetota</taxon>
        <taxon>Actinomycetes</taxon>
        <taxon>Micrococcales</taxon>
        <taxon>Brevibacteriaceae</taxon>
        <taxon>Brevibacterium</taxon>
    </lineage>
</organism>
<dbReference type="Proteomes" id="UP000234300">
    <property type="component" value="Unassembled WGS sequence"/>
</dbReference>
<evidence type="ECO:0000313" key="15">
    <source>
        <dbReference type="Proteomes" id="UP000217564"/>
    </source>
</evidence>
<evidence type="ECO:0000313" key="14">
    <source>
        <dbReference type="Proteomes" id="UP000094793"/>
    </source>
</evidence>
<dbReference type="Proteomes" id="UP000234525">
    <property type="component" value="Unassembled WGS sequence"/>
</dbReference>
<evidence type="ECO:0000313" key="18">
    <source>
        <dbReference type="Proteomes" id="UP000218620"/>
    </source>
</evidence>
<reference evidence="15 16" key="3">
    <citation type="journal article" date="2017" name="Elife">
        <title>Extensive horizontal gene transfer in cheese-associated bacteria.</title>
        <authorList>
            <person name="Bonham K.S."/>
            <person name="Wolfe B.E."/>
            <person name="Dutton R.J."/>
        </authorList>
    </citation>
    <scope>NUCLEOTIDE SEQUENCE [LARGE SCALE GENOMIC DNA]</scope>
    <source>
        <strain evidence="8 16">900_6</strain>
        <strain evidence="7 15">947_7</strain>
        <strain evidence="6 18">962_8</strain>
        <strain evidence="5 17">JB5</strain>
    </source>
</reference>
<keyword evidence="1" id="KW-1133">Transmembrane helix</keyword>
<dbReference type="Proteomes" id="UP000297736">
    <property type="component" value="Unassembled WGS sequence"/>
</dbReference>
<dbReference type="PATRIC" id="fig|1703.10.peg.3408"/>
<evidence type="ECO:0000256" key="1">
    <source>
        <dbReference type="SAM" id="Phobius"/>
    </source>
</evidence>
<reference evidence="19 22" key="5">
    <citation type="submission" date="2017-03" db="EMBL/GenBank/DDBJ databases">
        <authorList>
            <person name="Monnet C."/>
        </authorList>
    </citation>
    <scope>NUCLEOTIDE SEQUENCE [LARGE SCALE GENOMIC DNA]</scope>
    <source>
        <strain evidence="22">ATCC 9175</strain>
        <strain evidence="19">CNRZ 920</strain>
    </source>
</reference>
<dbReference type="AlphaFoldDB" id="A0A1D7W7P0"/>
<reference evidence="20 21" key="4">
    <citation type="submission" date="2017-03" db="EMBL/GenBank/DDBJ databases">
        <authorList>
            <person name="Afonso C.L."/>
            <person name="Miller P.J."/>
            <person name="Scott M.A."/>
            <person name="Spackman E."/>
            <person name="Goraichik I."/>
            <person name="Dimitrov K.M."/>
            <person name="Suarez D.L."/>
            <person name="Swayne D.E."/>
        </authorList>
    </citation>
    <scope>NUCLEOTIDE SEQUENCE [LARGE SCALE GENOMIC DNA]</scope>
    <source>
        <strain evidence="9">6</strain>
        <strain evidence="21">6(3)</strain>
        <strain evidence="11">8</strain>
        <strain evidence="20">8(6)</strain>
        <strain evidence="10">ATCC 9175</strain>
        <strain evidence="12">CNRZ 920</strain>
    </source>
</reference>
<dbReference type="GeneID" id="60907567"/>
<evidence type="ECO:0000313" key="2">
    <source>
        <dbReference type="EMBL" id="AOP55000.1"/>
    </source>
</evidence>
<dbReference type="Pfam" id="PF10724">
    <property type="entry name" value="DUF2516"/>
    <property type="match status" value="1"/>
</dbReference>
<evidence type="ECO:0000313" key="7">
    <source>
        <dbReference type="EMBL" id="PCC47695.1"/>
    </source>
</evidence>
<evidence type="ECO:0000313" key="5">
    <source>
        <dbReference type="EMBL" id="PCC17725.1"/>
    </source>
</evidence>
<evidence type="ECO:0000313" key="13">
    <source>
        <dbReference type="EMBL" id="TGD40857.1"/>
    </source>
</evidence>
<evidence type="ECO:0000313" key="19">
    <source>
        <dbReference type="Proteomes" id="UP000234289"/>
    </source>
</evidence>
<evidence type="ECO:0000313" key="3">
    <source>
        <dbReference type="EMBL" id="AZT94689.1"/>
    </source>
</evidence>
<dbReference type="EMBL" id="FXZI01000002">
    <property type="protein sequence ID" value="SMX77239.1"/>
    <property type="molecule type" value="Genomic_DNA"/>
</dbReference>
<dbReference type="EMBL" id="NRGX01000001">
    <property type="protein sequence ID" value="PCC17725.1"/>
    <property type="molecule type" value="Genomic_DNA"/>
</dbReference>
<evidence type="ECO:0000313" key="25">
    <source>
        <dbReference type="Proteomes" id="UP000297736"/>
    </source>
</evidence>
<evidence type="ECO:0000313" key="10">
    <source>
        <dbReference type="EMBL" id="SMX68248.1"/>
    </source>
</evidence>
<evidence type="ECO:0000313" key="8">
    <source>
        <dbReference type="EMBL" id="PCC51455.1"/>
    </source>
</evidence>
<dbReference type="EMBL" id="NRGO01000004">
    <property type="protein sequence ID" value="PCC51455.1"/>
    <property type="molecule type" value="Genomic_DNA"/>
</dbReference>
<reference evidence="13 25" key="7">
    <citation type="submission" date="2018-10" db="EMBL/GenBank/DDBJ databases">
        <title>Brevibacterium genomes from Austrain hard cheese rinds.</title>
        <authorList>
            <person name="Anast J.M."/>
            <person name="Dzieciol M."/>
            <person name="Schultz D.L."/>
            <person name="Mann E."/>
            <person name="Wagner M."/>
            <person name="Schmitz-Esser S."/>
        </authorList>
    </citation>
    <scope>NUCLEOTIDE SEQUENCE [LARGE SCALE GENOMIC DNA]</scope>
    <source>
        <strain evidence="13 25">L261</strain>
    </source>
</reference>
<dbReference type="KEGG" id="blin:BLSMQ_3300"/>
<dbReference type="Proteomes" id="UP000094793">
    <property type="component" value="Chromosome"/>
</dbReference>
<evidence type="ECO:0000313" key="21">
    <source>
        <dbReference type="Proteomes" id="UP000234327"/>
    </source>
</evidence>
<accession>A0A1D7W7P0</accession>
<feature type="transmembrane region" description="Helical" evidence="1">
    <location>
        <begin position="71"/>
        <end position="89"/>
    </location>
</feature>
<dbReference type="EMBL" id="NRGQ01000018">
    <property type="protein sequence ID" value="PCC42391.1"/>
    <property type="molecule type" value="Genomic_DNA"/>
</dbReference>
<dbReference type="Proteomes" id="UP000218377">
    <property type="component" value="Unassembled WGS sequence"/>
</dbReference>
<feature type="transmembrane region" description="Helical" evidence="1">
    <location>
        <begin position="6"/>
        <end position="28"/>
    </location>
</feature>
<evidence type="ECO:0000313" key="24">
    <source>
        <dbReference type="Proteomes" id="UP000283000"/>
    </source>
</evidence>
<dbReference type="Proteomes" id="UP000217564">
    <property type="component" value="Unassembled WGS sequence"/>
</dbReference>
<keyword evidence="22" id="KW-1185">Reference proteome</keyword>
<evidence type="ECO:0000313" key="23">
    <source>
        <dbReference type="Proteomes" id="UP000282731"/>
    </source>
</evidence>
<evidence type="ECO:0000313" key="11">
    <source>
        <dbReference type="EMBL" id="SMX77239.1"/>
    </source>
</evidence>
<dbReference type="EMBL" id="NRGP01000005">
    <property type="protein sequence ID" value="PCC47695.1"/>
    <property type="molecule type" value="Genomic_DNA"/>
</dbReference>
<dbReference type="OrthoDB" id="4774469at2"/>
<evidence type="ECO:0000313" key="17">
    <source>
        <dbReference type="Proteomes" id="UP000218377"/>
    </source>
</evidence>
<evidence type="ECO:0000313" key="22">
    <source>
        <dbReference type="Proteomes" id="UP000234525"/>
    </source>
</evidence>
<reference evidence="23 24" key="6">
    <citation type="submission" date="2017-12" db="EMBL/GenBank/DDBJ databases">
        <authorList>
            <person name="Levesque S."/>
        </authorList>
    </citation>
    <scope>NUCLEOTIDE SEQUENCE [LARGE SCALE GENOMIC DNA]</scope>
    <source>
        <strain evidence="3 24">SMQ-1417</strain>
        <strain evidence="4 23">SMQ-1420</strain>
    </source>
</reference>
<dbReference type="EMBL" id="CP017150">
    <property type="protein sequence ID" value="AOP55000.1"/>
    <property type="molecule type" value="Genomic_DNA"/>
</dbReference>
<evidence type="ECO:0000313" key="20">
    <source>
        <dbReference type="Proteomes" id="UP000234300"/>
    </source>
</evidence>
<accession>A0A2A3Z8M1</accession>
<sequence>MEIIAGFQQIIFLALSVAAFGLQLWAFIDCLRYKDENYRAVDKQSKKFWVILLGVGLALALIALPPMGMRIIFLNLIALVAGIVYLTDVRPKIKAIDPRNRKQTRKNWR</sequence>
<protein>
    <submittedName>
        <fullName evidence="3">DUF2516 domain-containing protein</fullName>
    </submittedName>
    <submittedName>
        <fullName evidence="13">DUF2516 family protein</fullName>
    </submittedName>
</protein>
<keyword evidence="1" id="KW-0472">Membrane</keyword>
<dbReference type="Proteomes" id="UP000218620">
    <property type="component" value="Unassembled WGS sequence"/>
</dbReference>
<accession>A0A2H1KGB9</accession>
<reference evidence="2" key="1">
    <citation type="submission" date="2016-09" db="EMBL/GenBank/DDBJ databases">
        <title>Complete Genome Sequence of Brevibacterium aurantiacum SMQ-1335.</title>
        <authorList>
            <person name="de Melo A.G."/>
            <person name="Labrie S.J."/>
            <person name="Dumaresq J."/>
            <person name="Roberts R.J."/>
            <person name="Tremblay D.M."/>
            <person name="Moineau S."/>
        </authorList>
    </citation>
    <scope>NUCLEOTIDE SEQUENCE</scope>
    <source>
        <strain evidence="2">SMQ-1335</strain>
    </source>
</reference>
<dbReference type="Proteomes" id="UP000217720">
    <property type="component" value="Unassembled WGS sequence"/>
</dbReference>
<dbReference type="InterPro" id="IPR019662">
    <property type="entry name" value="DUF2516"/>
</dbReference>
<dbReference type="EMBL" id="CP025330">
    <property type="protein sequence ID" value="AZT94689.1"/>
    <property type="molecule type" value="Genomic_DNA"/>
</dbReference>
<keyword evidence="1" id="KW-0812">Transmembrane</keyword>
<evidence type="ECO:0000313" key="12">
    <source>
        <dbReference type="EMBL" id="SMX98837.1"/>
    </source>
</evidence>
<reference evidence="23 24" key="8">
    <citation type="submission" date="2019-01" db="EMBL/GenBank/DDBJ databases">
        <title>Comparative genomic analysis of Brevibacterium aurantiacum sheds light on its evolution and its adaptation to smear-ripened cheeses.</title>
        <authorList>
            <person name="Moineau S."/>
        </authorList>
    </citation>
    <scope>NUCLEOTIDE SEQUENCE [LARGE SCALE GENOMIC DNA]</scope>
    <source>
        <strain evidence="3 24">SMQ-1417</strain>
        <strain evidence="4 23">SMQ-1420</strain>
    </source>
</reference>
<evidence type="ECO:0000313" key="4">
    <source>
        <dbReference type="EMBL" id="AZT98477.1"/>
    </source>
</evidence>
<proteinExistence type="predicted"/>
<dbReference type="EMBL" id="CP025334">
    <property type="protein sequence ID" value="AZT98477.1"/>
    <property type="molecule type" value="Genomic_DNA"/>
</dbReference>